<proteinExistence type="predicted"/>
<accession>A0A481YUT5</accession>
<dbReference type="EMBL" id="MK500338">
    <property type="protein sequence ID" value="QBK86948.1"/>
    <property type="molecule type" value="Genomic_DNA"/>
</dbReference>
<name>A0A481YUT5_9VIRU</name>
<evidence type="ECO:0000313" key="1">
    <source>
        <dbReference type="EMBL" id="QBK86948.1"/>
    </source>
</evidence>
<protein>
    <submittedName>
        <fullName evidence="1">Transcription factor TFIID</fullName>
    </submittedName>
</protein>
<gene>
    <name evidence="1" type="ORF">LCMAC103_02900</name>
</gene>
<organism evidence="1">
    <name type="scientific">Marseillevirus LCMAC103</name>
    <dbReference type="NCBI Taxonomy" id="2506604"/>
    <lineage>
        <taxon>Viruses</taxon>
        <taxon>Varidnaviria</taxon>
        <taxon>Bamfordvirae</taxon>
        <taxon>Nucleocytoviricota</taxon>
        <taxon>Megaviricetes</taxon>
        <taxon>Pimascovirales</taxon>
        <taxon>Pimascovirales incertae sedis</taxon>
        <taxon>Marseilleviridae</taxon>
    </lineage>
</organism>
<reference evidence="1" key="1">
    <citation type="journal article" date="2019" name="MBio">
        <title>Virus Genomes from Deep Sea Sediments Expand the Ocean Megavirome and Support Independent Origins of Viral Gigantism.</title>
        <authorList>
            <person name="Backstrom D."/>
            <person name="Yutin N."/>
            <person name="Jorgensen S.L."/>
            <person name="Dharamshi J."/>
            <person name="Homa F."/>
            <person name="Zaremba-Niedwiedzka K."/>
            <person name="Spang A."/>
            <person name="Wolf Y.I."/>
            <person name="Koonin E.V."/>
            <person name="Ettema T.J."/>
        </authorList>
    </citation>
    <scope>NUCLEOTIDE SEQUENCE</scope>
</reference>
<sequence>MCYTNLHFNLQKVFDTLPVVSIAAASLKKTKKQKNIDKKKLRAPPGAIISVQYKKYLRGVHLRKMKKYQCPRCLTTNEKGKPVEDVSAVYPVVPIEEPGFRRETYATLRWHCGRCDRFYPPQLIGRKKIDNFLNQTTIVLFLEDPAATDGLSSRYLNIMMFKNSLKIAGCKSDADAITAIATLWDRFVPGSWTLVCETRPLCVFEVVMRNVGFNLGFGIDRIRLNYLMNEPRFADWVDMSQFEPTGQTNVNIKMHAVKPAGFMYDCLVFPPPAVLEYYREPPEVAAAAKKGRQKASKYPAVVDNHRFPQCPCAFLGGGSESAPYLVKVPDLYFKKDQKKKDLEAKYVTFIVFSSSQTILSGRYYANVEEMYNFFVATLLANKSDIMERVAATE</sequence>